<protein>
    <submittedName>
        <fullName evidence="3">Alpha/beta hydrolase</fullName>
    </submittedName>
</protein>
<comment type="caution">
    <text evidence="3">The sequence shown here is derived from an EMBL/GenBank/DDBJ whole genome shotgun (WGS) entry which is preliminary data.</text>
</comment>
<dbReference type="Gene3D" id="3.40.50.1820">
    <property type="entry name" value="alpha/beta hydrolase"/>
    <property type="match status" value="1"/>
</dbReference>
<dbReference type="SUPFAM" id="SSF53474">
    <property type="entry name" value="alpha/beta-Hydrolases"/>
    <property type="match status" value="1"/>
</dbReference>
<dbReference type="InterPro" id="IPR013094">
    <property type="entry name" value="AB_hydrolase_3"/>
</dbReference>
<dbReference type="GO" id="GO:0016787">
    <property type="term" value="F:hydrolase activity"/>
    <property type="evidence" value="ECO:0007669"/>
    <property type="project" value="UniProtKB-KW"/>
</dbReference>
<keyword evidence="1 3" id="KW-0378">Hydrolase</keyword>
<dbReference type="InterPro" id="IPR029058">
    <property type="entry name" value="AB_hydrolase_fold"/>
</dbReference>
<dbReference type="RefSeq" id="WP_320510183.1">
    <property type="nucleotide sequence ID" value="NZ_JAXCLW010000007.1"/>
</dbReference>
<dbReference type="EMBL" id="JAXCLW010000007">
    <property type="protein sequence ID" value="MDY0885115.1"/>
    <property type="molecule type" value="Genomic_DNA"/>
</dbReference>
<evidence type="ECO:0000256" key="1">
    <source>
        <dbReference type="ARBA" id="ARBA00022801"/>
    </source>
</evidence>
<feature type="domain" description="Alpha/beta hydrolase fold-3" evidence="2">
    <location>
        <begin position="76"/>
        <end position="264"/>
    </location>
</feature>
<dbReference type="PANTHER" id="PTHR48081:SF33">
    <property type="entry name" value="KYNURENINE FORMAMIDASE"/>
    <property type="match status" value="1"/>
</dbReference>
<dbReference type="Pfam" id="PF07859">
    <property type="entry name" value="Abhydrolase_3"/>
    <property type="match status" value="1"/>
</dbReference>
<name>A0ABU5EFD2_9PROT</name>
<evidence type="ECO:0000313" key="4">
    <source>
        <dbReference type="Proteomes" id="UP001279642"/>
    </source>
</evidence>
<keyword evidence="4" id="KW-1185">Reference proteome</keyword>
<reference evidence="3 4" key="1">
    <citation type="journal article" date="2016" name="Antonie Van Leeuwenhoek">
        <title>Dongia soli sp. nov., isolated from soil from Dokdo, Korea.</title>
        <authorList>
            <person name="Kim D.U."/>
            <person name="Lee H."/>
            <person name="Kim H."/>
            <person name="Kim S.G."/>
            <person name="Ka J.O."/>
        </authorList>
    </citation>
    <scope>NUCLEOTIDE SEQUENCE [LARGE SCALE GENOMIC DNA]</scope>
    <source>
        <strain evidence="3 4">D78</strain>
    </source>
</reference>
<proteinExistence type="predicted"/>
<dbReference type="InterPro" id="IPR050300">
    <property type="entry name" value="GDXG_lipolytic_enzyme"/>
</dbReference>
<gene>
    <name evidence="3" type="ORF">SMD27_19890</name>
</gene>
<dbReference type="PANTHER" id="PTHR48081">
    <property type="entry name" value="AB HYDROLASE SUPERFAMILY PROTEIN C4A8.06C"/>
    <property type="match status" value="1"/>
</dbReference>
<accession>A0ABU5EFD2</accession>
<evidence type="ECO:0000259" key="2">
    <source>
        <dbReference type="Pfam" id="PF07859"/>
    </source>
</evidence>
<evidence type="ECO:0000313" key="3">
    <source>
        <dbReference type="EMBL" id="MDY0885115.1"/>
    </source>
</evidence>
<dbReference type="Proteomes" id="UP001279642">
    <property type="component" value="Unassembled WGS sequence"/>
</dbReference>
<sequence length="290" mass="31728">MTKKNLDFSRYSDLDLAAQMMPREVVPDAETWLAGDRRLTAELKERITVIENRRYGPGPRQVADIYPAEDPGSPVLVFIHGGYWRALSKEVYGYVAGPLQARGISVVLPNYDLCPAVSLSTVVAQTAFALRWAYENAGTFNGDPGSFHIAGNSAGAHLAAMMLSHDWQADGFPQMQIKSAMLISGLYDLTPIPRLPVQEDIRLQAADIPGLSPLALPIRSDAHCVVAVGGDEPPLWVAQSQAYYDKLRQEGRTAQLLILPETHHYSVIRNLAHDDGTLAPMLINLVQGCA</sequence>
<organism evidence="3 4">
    <name type="scientific">Dongia soli</name>
    <dbReference type="NCBI Taxonomy" id="600628"/>
    <lineage>
        <taxon>Bacteria</taxon>
        <taxon>Pseudomonadati</taxon>
        <taxon>Pseudomonadota</taxon>
        <taxon>Alphaproteobacteria</taxon>
        <taxon>Rhodospirillales</taxon>
        <taxon>Dongiaceae</taxon>
        <taxon>Dongia</taxon>
    </lineage>
</organism>